<dbReference type="AlphaFoldDB" id="A0A2P6PFG5"/>
<name>A0A2P6PFG5_ROSCH</name>
<accession>A0A2P6PFG5</accession>
<sequence>MLDSVMAVMEKMIMFKDHVRDVKLTLECLKPVIHEIAEYNKVLNQPMEELQDLKAKLEEGEDLVRKCSKVGPWSFCKRYRYTNQLDQLDISLHSLLHVLELQKTRDLRETLVTVRNIENVVRRIEGNISAMQISQSVTD</sequence>
<dbReference type="GO" id="GO:0007166">
    <property type="term" value="P:cell surface receptor signaling pathway"/>
    <property type="evidence" value="ECO:0007669"/>
    <property type="project" value="InterPro"/>
</dbReference>
<feature type="domain" description="RPW8" evidence="1">
    <location>
        <begin position="1"/>
        <end position="133"/>
    </location>
</feature>
<proteinExistence type="predicted"/>
<dbReference type="PROSITE" id="PS51153">
    <property type="entry name" value="RPW8"/>
    <property type="match status" value="1"/>
</dbReference>
<dbReference type="InterPro" id="IPR036537">
    <property type="entry name" value="Adaptor_Cbl_N_dom_sf"/>
</dbReference>
<dbReference type="EMBL" id="PDCK01000045">
    <property type="protein sequence ID" value="PRQ20659.1"/>
    <property type="molecule type" value="Genomic_DNA"/>
</dbReference>
<protein>
    <submittedName>
        <fullName evidence="2">Putative powdery mildew resistance protein, RPW8</fullName>
    </submittedName>
</protein>
<dbReference type="Gene3D" id="1.20.930.20">
    <property type="entry name" value="Adaptor protein Cbl, N-terminal domain"/>
    <property type="match status" value="1"/>
</dbReference>
<dbReference type="Gramene" id="PRQ20659">
    <property type="protein sequence ID" value="PRQ20659"/>
    <property type="gene ID" value="RchiOBHm_Chr7g0230551"/>
</dbReference>
<dbReference type="InterPro" id="IPR008808">
    <property type="entry name" value="Powdery_mildew-R_dom"/>
</dbReference>
<gene>
    <name evidence="2" type="ORF">RchiOBHm_Chr7g0230551</name>
</gene>
<organism evidence="2 3">
    <name type="scientific">Rosa chinensis</name>
    <name type="common">China rose</name>
    <dbReference type="NCBI Taxonomy" id="74649"/>
    <lineage>
        <taxon>Eukaryota</taxon>
        <taxon>Viridiplantae</taxon>
        <taxon>Streptophyta</taxon>
        <taxon>Embryophyta</taxon>
        <taxon>Tracheophyta</taxon>
        <taxon>Spermatophyta</taxon>
        <taxon>Magnoliopsida</taxon>
        <taxon>eudicotyledons</taxon>
        <taxon>Gunneridae</taxon>
        <taxon>Pentapetalae</taxon>
        <taxon>rosids</taxon>
        <taxon>fabids</taxon>
        <taxon>Rosales</taxon>
        <taxon>Rosaceae</taxon>
        <taxon>Rosoideae</taxon>
        <taxon>Rosoideae incertae sedis</taxon>
        <taxon>Rosa</taxon>
    </lineage>
</organism>
<evidence type="ECO:0000313" key="2">
    <source>
        <dbReference type="EMBL" id="PRQ20659.1"/>
    </source>
</evidence>
<dbReference type="OMA" id="FEVHGLM"/>
<evidence type="ECO:0000313" key="3">
    <source>
        <dbReference type="Proteomes" id="UP000238479"/>
    </source>
</evidence>
<keyword evidence="3" id="KW-1185">Reference proteome</keyword>
<dbReference type="Proteomes" id="UP000238479">
    <property type="component" value="Chromosome 7"/>
</dbReference>
<comment type="caution">
    <text evidence="2">The sequence shown here is derived from an EMBL/GenBank/DDBJ whole genome shotgun (WGS) entry which is preliminary data.</text>
</comment>
<evidence type="ECO:0000259" key="1">
    <source>
        <dbReference type="PROSITE" id="PS51153"/>
    </source>
</evidence>
<reference evidence="2 3" key="1">
    <citation type="journal article" date="2018" name="Nat. Genet.">
        <title>The Rosa genome provides new insights in the design of modern roses.</title>
        <authorList>
            <person name="Bendahmane M."/>
        </authorList>
    </citation>
    <scope>NUCLEOTIDE SEQUENCE [LARGE SCALE GENOMIC DNA]</scope>
    <source>
        <strain evidence="3">cv. Old Blush</strain>
    </source>
</reference>
<dbReference type="Pfam" id="PF05659">
    <property type="entry name" value="RPW8"/>
    <property type="match status" value="1"/>
</dbReference>